<sequence length="339" mass="37997">MHLLYYSHLLWVFVLIAFAVTGKASIVPQYHEDLAARIFVSPATVNVTSLNNRFAGLSVDYISVRPRRFSIDQVALGFINAVKRQAIEDCDQYITSYTFTDTEYEDDPIRIRINAAAGAPEAQLVRCNFLYAIKTLAINLMNQQRLYGARFTESYRGQPLYIGVFDNKDVPALEQSNTSSAEPSETVSQQKRALSIQSLDAVNATTALLTIPGSNDVDYQIQFEFCGNQVQKISIFSAILELMMTLAQLDSNDAVENISLATSTAPLWIFVMPNPESSVPLKVFELVAILESIARWAVSRRRYMEMTFDFFVNREFVAGGCVTEPNLSRAWCQGMREGS</sequence>
<organism evidence="2 3">
    <name type="scientific">Alectoria fallacina</name>
    <dbReference type="NCBI Taxonomy" id="1903189"/>
    <lineage>
        <taxon>Eukaryota</taxon>
        <taxon>Fungi</taxon>
        <taxon>Dikarya</taxon>
        <taxon>Ascomycota</taxon>
        <taxon>Pezizomycotina</taxon>
        <taxon>Lecanoromycetes</taxon>
        <taxon>OSLEUM clade</taxon>
        <taxon>Lecanoromycetidae</taxon>
        <taxon>Lecanorales</taxon>
        <taxon>Lecanorineae</taxon>
        <taxon>Parmeliaceae</taxon>
        <taxon>Alectoria</taxon>
    </lineage>
</organism>
<keyword evidence="3" id="KW-1185">Reference proteome</keyword>
<accession>A0A8H3EPN2</accession>
<dbReference type="AlphaFoldDB" id="A0A8H3EPN2"/>
<evidence type="ECO:0000256" key="1">
    <source>
        <dbReference type="SAM" id="SignalP"/>
    </source>
</evidence>
<gene>
    <name evidence="2" type="ORF">ALECFALPRED_006577</name>
</gene>
<keyword evidence="1" id="KW-0732">Signal</keyword>
<dbReference type="EMBL" id="CAJPDR010000042">
    <property type="protein sequence ID" value="CAF9910369.1"/>
    <property type="molecule type" value="Genomic_DNA"/>
</dbReference>
<reference evidence="2" key="1">
    <citation type="submission" date="2021-03" db="EMBL/GenBank/DDBJ databases">
        <authorList>
            <person name="Tagirdzhanova G."/>
        </authorList>
    </citation>
    <scope>NUCLEOTIDE SEQUENCE</scope>
</reference>
<name>A0A8H3EPN2_9LECA</name>
<evidence type="ECO:0000313" key="2">
    <source>
        <dbReference type="EMBL" id="CAF9910369.1"/>
    </source>
</evidence>
<comment type="caution">
    <text evidence="2">The sequence shown here is derived from an EMBL/GenBank/DDBJ whole genome shotgun (WGS) entry which is preliminary data.</text>
</comment>
<proteinExistence type="predicted"/>
<protein>
    <submittedName>
        <fullName evidence="2">Uncharacterized protein</fullName>
    </submittedName>
</protein>
<feature type="chain" id="PRO_5034082315" evidence="1">
    <location>
        <begin position="25"/>
        <end position="339"/>
    </location>
</feature>
<feature type="signal peptide" evidence="1">
    <location>
        <begin position="1"/>
        <end position="24"/>
    </location>
</feature>
<dbReference type="Proteomes" id="UP000664203">
    <property type="component" value="Unassembled WGS sequence"/>
</dbReference>
<dbReference type="OrthoDB" id="5425480at2759"/>
<evidence type="ECO:0000313" key="3">
    <source>
        <dbReference type="Proteomes" id="UP000664203"/>
    </source>
</evidence>